<proteinExistence type="predicted"/>
<evidence type="ECO:0000313" key="1">
    <source>
        <dbReference type="EMBL" id="GIY02533.1"/>
    </source>
</evidence>
<name>A0AAV4PYN5_CAEEX</name>
<gene>
    <name evidence="1" type="ORF">CEXT_676931</name>
</gene>
<evidence type="ECO:0000313" key="2">
    <source>
        <dbReference type="Proteomes" id="UP001054945"/>
    </source>
</evidence>
<reference evidence="1 2" key="1">
    <citation type="submission" date="2021-06" db="EMBL/GenBank/DDBJ databases">
        <title>Caerostris extrusa draft genome.</title>
        <authorList>
            <person name="Kono N."/>
            <person name="Arakawa K."/>
        </authorList>
    </citation>
    <scope>NUCLEOTIDE SEQUENCE [LARGE SCALE GENOMIC DNA]</scope>
</reference>
<dbReference type="EMBL" id="BPLR01005453">
    <property type="protein sequence ID" value="GIY02533.1"/>
    <property type="molecule type" value="Genomic_DNA"/>
</dbReference>
<keyword evidence="2" id="KW-1185">Reference proteome</keyword>
<dbReference type="Proteomes" id="UP001054945">
    <property type="component" value="Unassembled WGS sequence"/>
</dbReference>
<protein>
    <submittedName>
        <fullName evidence="1">Uncharacterized protein</fullName>
    </submittedName>
</protein>
<dbReference type="AlphaFoldDB" id="A0AAV4PYN5"/>
<sequence length="81" mass="9160">MPEISDDGFSSSNALMYIARRINCRYDTEEQKTSLSAPNATLTFIRFPRLMMLRSSGLLETGKSFGIFAKTTPSQLNRHQL</sequence>
<organism evidence="1 2">
    <name type="scientific">Caerostris extrusa</name>
    <name type="common">Bark spider</name>
    <name type="synonym">Caerostris bankana</name>
    <dbReference type="NCBI Taxonomy" id="172846"/>
    <lineage>
        <taxon>Eukaryota</taxon>
        <taxon>Metazoa</taxon>
        <taxon>Ecdysozoa</taxon>
        <taxon>Arthropoda</taxon>
        <taxon>Chelicerata</taxon>
        <taxon>Arachnida</taxon>
        <taxon>Araneae</taxon>
        <taxon>Araneomorphae</taxon>
        <taxon>Entelegynae</taxon>
        <taxon>Araneoidea</taxon>
        <taxon>Araneidae</taxon>
        <taxon>Caerostris</taxon>
    </lineage>
</organism>
<accession>A0AAV4PYN5</accession>
<comment type="caution">
    <text evidence="1">The sequence shown here is derived from an EMBL/GenBank/DDBJ whole genome shotgun (WGS) entry which is preliminary data.</text>
</comment>